<gene>
    <name evidence="2" type="ORF">METZ01_LOCUS441701</name>
</gene>
<sequence length="24" mass="2763">SKTTAERAEAKGQRRAMTNKLRMQ</sequence>
<evidence type="ECO:0000256" key="1">
    <source>
        <dbReference type="SAM" id="MobiDB-lite"/>
    </source>
</evidence>
<feature type="compositionally biased region" description="Basic and acidic residues" evidence="1">
    <location>
        <begin position="1"/>
        <end position="12"/>
    </location>
</feature>
<accession>A0A382YZY9</accession>
<proteinExistence type="predicted"/>
<reference evidence="2" key="1">
    <citation type="submission" date="2018-05" db="EMBL/GenBank/DDBJ databases">
        <authorList>
            <person name="Lanie J.A."/>
            <person name="Ng W.-L."/>
            <person name="Kazmierczak K.M."/>
            <person name="Andrzejewski T.M."/>
            <person name="Davidsen T.M."/>
            <person name="Wayne K.J."/>
            <person name="Tettelin H."/>
            <person name="Glass J.I."/>
            <person name="Rusch D."/>
            <person name="Podicherti R."/>
            <person name="Tsui H.-C.T."/>
            <person name="Winkler M.E."/>
        </authorList>
    </citation>
    <scope>NUCLEOTIDE SEQUENCE</scope>
</reference>
<dbReference type="EMBL" id="UINC01179922">
    <property type="protein sequence ID" value="SVD88847.1"/>
    <property type="molecule type" value="Genomic_DNA"/>
</dbReference>
<feature type="non-terminal residue" evidence="2">
    <location>
        <position position="1"/>
    </location>
</feature>
<feature type="region of interest" description="Disordered" evidence="1">
    <location>
        <begin position="1"/>
        <end position="24"/>
    </location>
</feature>
<evidence type="ECO:0000313" key="2">
    <source>
        <dbReference type="EMBL" id="SVD88847.1"/>
    </source>
</evidence>
<protein>
    <submittedName>
        <fullName evidence="2">Uncharacterized protein</fullName>
    </submittedName>
</protein>
<dbReference type="AlphaFoldDB" id="A0A382YZY9"/>
<organism evidence="2">
    <name type="scientific">marine metagenome</name>
    <dbReference type="NCBI Taxonomy" id="408172"/>
    <lineage>
        <taxon>unclassified sequences</taxon>
        <taxon>metagenomes</taxon>
        <taxon>ecological metagenomes</taxon>
    </lineage>
</organism>
<name>A0A382YZY9_9ZZZZ</name>